<evidence type="ECO:0000256" key="9">
    <source>
        <dbReference type="SAM" id="Phobius"/>
    </source>
</evidence>
<keyword evidence="2" id="KW-1003">Cell membrane</keyword>
<evidence type="ECO:0000313" key="11">
    <source>
        <dbReference type="EMBL" id="PWW11188.1"/>
    </source>
</evidence>
<dbReference type="SUPFAM" id="SSF53649">
    <property type="entry name" value="Alkaline phosphatase-like"/>
    <property type="match status" value="1"/>
</dbReference>
<keyword evidence="7" id="KW-0479">Metal-binding</keyword>
<keyword evidence="5 9" id="KW-0472">Membrane</keyword>
<evidence type="ECO:0000256" key="2">
    <source>
        <dbReference type="ARBA" id="ARBA00022475"/>
    </source>
</evidence>
<evidence type="ECO:0000256" key="1">
    <source>
        <dbReference type="ARBA" id="ARBA00004651"/>
    </source>
</evidence>
<comment type="subcellular location">
    <subcellularLocation>
        <location evidence="1">Cell membrane</location>
        <topology evidence="1">Multi-pass membrane protein</topology>
    </subcellularLocation>
</comment>
<proteinExistence type="predicted"/>
<gene>
    <name evidence="11" type="ORF">DET45_11247</name>
</gene>
<dbReference type="PANTHER" id="PTHR47371:SF3">
    <property type="entry name" value="PHOSPHOGLYCEROL TRANSFERASE I"/>
    <property type="match status" value="1"/>
</dbReference>
<keyword evidence="12" id="KW-1185">Reference proteome</keyword>
<evidence type="ECO:0000256" key="5">
    <source>
        <dbReference type="ARBA" id="ARBA00023136"/>
    </source>
</evidence>
<reference evidence="11 12" key="1">
    <citation type="submission" date="2018-05" db="EMBL/GenBank/DDBJ databases">
        <title>Freshwater and sediment microbial communities from various areas in North America, analyzing microbe dynamics in response to fracking.</title>
        <authorList>
            <person name="Lamendella R."/>
        </authorList>
    </citation>
    <scope>NUCLEOTIDE SEQUENCE [LARGE SCALE GENOMIC DNA]</scope>
    <source>
        <strain evidence="11 12">125B1</strain>
    </source>
</reference>
<feature type="transmembrane region" description="Helical" evidence="9">
    <location>
        <begin position="12"/>
        <end position="38"/>
    </location>
</feature>
<dbReference type="Pfam" id="PF00884">
    <property type="entry name" value="Sulfatase"/>
    <property type="match status" value="1"/>
</dbReference>
<evidence type="ECO:0000256" key="3">
    <source>
        <dbReference type="ARBA" id="ARBA00022692"/>
    </source>
</evidence>
<sequence length="665" mass="75352">MQTLKLPHGLMVLRPLVYFYGINLVLLGAFRLAYWYLYHERASAATQLSHYLLSGVRADFIMLGYGALLVLLVLPIFLLAHAQQAWQRFSVWLLTLFSFFMLFMELATPAFIAQYDTRPNRLFFEYLAYPAEVFATLWHGFRGWLILSIVASMALGWGLFRVSQYQLRQPSHTVSRWQIALIFPLALAVALIGVRSTWSHRPANPAFFATTADPLINSLHLSSGYTLLYALYNLKHESQANRGYSQLSDADIFAVIKTEPYLKNYQFSHPELPTLHYQPASIQRDKPLNIVIILEESLGATFVPSLGGKTVNGQSLTPNLEQLKQHGWWFEQLYATGIRSVRGIEAVVAGFLPTRARSTVKLTHSQRDFFTLASLLRQQHYHTEFLYGGEAHFDNMASFFSGNGFASIVDQRAFTEPKFEGSWGVSDEDLLDRLHQQLMQRDDTKQPYFVLAFSSSNHEPFEYPADAITPVEQPVHSLNNAVRYADHALGKFFAQAMASDYWHNTLFLVVADHDTRVYGDDLIPVSKFHIPGLILGADLSPKTIPHVASQIDLLPTLISLAGLSGFIPAVGQDLSAAQPPANRAMMQFGDYFGWLEHQQLTVLGADQQEFRYQYDPISKQLTPLAMPLIETQEQRIRAFAALPSVLYQQRLYRLPEPNISQELTH</sequence>
<feature type="transmembrane region" description="Helical" evidence="9">
    <location>
        <begin position="91"/>
        <end position="112"/>
    </location>
</feature>
<evidence type="ECO:0000256" key="4">
    <source>
        <dbReference type="ARBA" id="ARBA00022989"/>
    </source>
</evidence>
<keyword evidence="7" id="KW-0464">Manganese</keyword>
<dbReference type="InterPro" id="IPR050448">
    <property type="entry name" value="OpgB/LTA_synthase_biosynth"/>
</dbReference>
<dbReference type="AlphaFoldDB" id="A0A317Q752"/>
<dbReference type="InterPro" id="IPR017850">
    <property type="entry name" value="Alkaline_phosphatase_core_sf"/>
</dbReference>
<feature type="binding site" evidence="8">
    <location>
        <position position="296"/>
    </location>
    <ligand>
        <name>Mn(2+)</name>
        <dbReference type="ChEBI" id="CHEBI:29035"/>
    </ligand>
</feature>
<dbReference type="GO" id="GO:0005886">
    <property type="term" value="C:plasma membrane"/>
    <property type="evidence" value="ECO:0007669"/>
    <property type="project" value="UniProtKB-SubCell"/>
</dbReference>
<evidence type="ECO:0000256" key="8">
    <source>
        <dbReference type="PIRSR" id="PIRSR005091-3"/>
    </source>
</evidence>
<dbReference type="InterPro" id="IPR012160">
    <property type="entry name" value="LtaS-like"/>
</dbReference>
<dbReference type="GO" id="GO:0016740">
    <property type="term" value="F:transferase activity"/>
    <property type="evidence" value="ECO:0007669"/>
    <property type="project" value="UniProtKB-KW"/>
</dbReference>
<feature type="transmembrane region" description="Helical" evidence="9">
    <location>
        <begin position="143"/>
        <end position="162"/>
    </location>
</feature>
<feature type="binding site" evidence="8">
    <location>
        <position position="513"/>
    </location>
    <ligand>
        <name>Mn(2+)</name>
        <dbReference type="ChEBI" id="CHEBI:29035"/>
    </ligand>
</feature>
<dbReference type="CDD" id="cd16015">
    <property type="entry name" value="LTA_synthase"/>
    <property type="match status" value="1"/>
</dbReference>
<accession>A0A317Q752</accession>
<feature type="active site" evidence="6">
    <location>
        <position position="340"/>
    </location>
</feature>
<dbReference type="InterPro" id="IPR000917">
    <property type="entry name" value="Sulfatase_N"/>
</dbReference>
<dbReference type="Gene3D" id="3.30.1120.80">
    <property type="match status" value="1"/>
</dbReference>
<dbReference type="GO" id="GO:0046872">
    <property type="term" value="F:metal ion binding"/>
    <property type="evidence" value="ECO:0007669"/>
    <property type="project" value="UniProtKB-KW"/>
</dbReference>
<keyword evidence="4 9" id="KW-1133">Transmembrane helix</keyword>
<keyword evidence="11" id="KW-0808">Transferase</keyword>
<dbReference type="Proteomes" id="UP000246964">
    <property type="component" value="Unassembled WGS sequence"/>
</dbReference>
<dbReference type="EMBL" id="QGTT01000012">
    <property type="protein sequence ID" value="PWW11188.1"/>
    <property type="molecule type" value="Genomic_DNA"/>
</dbReference>
<dbReference type="PANTHER" id="PTHR47371">
    <property type="entry name" value="LIPOTEICHOIC ACID SYNTHASE"/>
    <property type="match status" value="1"/>
</dbReference>
<evidence type="ECO:0000256" key="7">
    <source>
        <dbReference type="PIRSR" id="PIRSR005091-2"/>
    </source>
</evidence>
<feature type="binding site" evidence="8">
    <location>
        <position position="512"/>
    </location>
    <ligand>
        <name>Mn(2+)</name>
        <dbReference type="ChEBI" id="CHEBI:29035"/>
    </ligand>
</feature>
<evidence type="ECO:0000259" key="10">
    <source>
        <dbReference type="Pfam" id="PF00884"/>
    </source>
</evidence>
<dbReference type="RefSeq" id="WP_258306626.1">
    <property type="nucleotide sequence ID" value="NZ_QGTT01000012.1"/>
</dbReference>
<dbReference type="Gene3D" id="3.40.720.10">
    <property type="entry name" value="Alkaline Phosphatase, subunit A"/>
    <property type="match status" value="1"/>
</dbReference>
<name>A0A317Q752_9GAMM</name>
<dbReference type="PIRSF" id="PIRSF005091">
    <property type="entry name" value="Mmb_sulf_HI1246"/>
    <property type="match status" value="1"/>
</dbReference>
<evidence type="ECO:0000256" key="6">
    <source>
        <dbReference type="PIRSR" id="PIRSR005091-1"/>
    </source>
</evidence>
<feature type="domain" description="Sulfatase N-terminal" evidence="10">
    <location>
        <begin position="289"/>
        <end position="562"/>
    </location>
</feature>
<evidence type="ECO:0000313" key="12">
    <source>
        <dbReference type="Proteomes" id="UP000246964"/>
    </source>
</evidence>
<feature type="binding site" evidence="7">
    <location>
        <position position="458"/>
    </location>
    <ligand>
        <name>substrate</name>
    </ligand>
</feature>
<feature type="transmembrane region" description="Helical" evidence="9">
    <location>
        <begin position="174"/>
        <end position="194"/>
    </location>
</feature>
<protein>
    <submittedName>
        <fullName evidence="11">Phosphoglycerol transferase MdoB-like AlkP superfamily enzyme</fullName>
    </submittedName>
</protein>
<keyword evidence="3 9" id="KW-0812">Transmembrane</keyword>
<feature type="transmembrane region" description="Helical" evidence="9">
    <location>
        <begin position="58"/>
        <end position="79"/>
    </location>
</feature>
<comment type="caution">
    <text evidence="11">The sequence shown here is derived from an EMBL/GenBank/DDBJ whole genome shotgun (WGS) entry which is preliminary data.</text>
</comment>
<organism evidence="11 12">
    <name type="scientific">Pseudidiomarina maritima</name>
    <dbReference type="NCBI Taxonomy" id="519453"/>
    <lineage>
        <taxon>Bacteria</taxon>
        <taxon>Pseudomonadati</taxon>
        <taxon>Pseudomonadota</taxon>
        <taxon>Gammaproteobacteria</taxon>
        <taxon>Alteromonadales</taxon>
        <taxon>Idiomarinaceae</taxon>
        <taxon>Pseudidiomarina</taxon>
    </lineage>
</organism>